<dbReference type="Pfam" id="PF00112">
    <property type="entry name" value="Peptidase_C1"/>
    <property type="match status" value="1"/>
</dbReference>
<proteinExistence type="predicted"/>
<dbReference type="InterPro" id="IPR038765">
    <property type="entry name" value="Papain-like_cys_pep_sf"/>
</dbReference>
<evidence type="ECO:0000313" key="2">
    <source>
        <dbReference type="EMBL" id="MCD7459853.1"/>
    </source>
</evidence>
<accession>A0ABS8SM08</accession>
<organism evidence="2 3">
    <name type="scientific">Datura stramonium</name>
    <name type="common">Jimsonweed</name>
    <name type="synonym">Common thornapple</name>
    <dbReference type="NCBI Taxonomy" id="4076"/>
    <lineage>
        <taxon>Eukaryota</taxon>
        <taxon>Viridiplantae</taxon>
        <taxon>Streptophyta</taxon>
        <taxon>Embryophyta</taxon>
        <taxon>Tracheophyta</taxon>
        <taxon>Spermatophyta</taxon>
        <taxon>Magnoliopsida</taxon>
        <taxon>eudicotyledons</taxon>
        <taxon>Gunneridae</taxon>
        <taxon>Pentapetalae</taxon>
        <taxon>asterids</taxon>
        <taxon>lamiids</taxon>
        <taxon>Solanales</taxon>
        <taxon>Solanaceae</taxon>
        <taxon>Solanoideae</taxon>
        <taxon>Datureae</taxon>
        <taxon>Datura</taxon>
    </lineage>
</organism>
<reference evidence="2 3" key="1">
    <citation type="journal article" date="2021" name="BMC Genomics">
        <title>Datura genome reveals duplications of psychoactive alkaloid biosynthetic genes and high mutation rate following tissue culture.</title>
        <authorList>
            <person name="Rajewski A."/>
            <person name="Carter-House D."/>
            <person name="Stajich J."/>
            <person name="Litt A."/>
        </authorList>
    </citation>
    <scope>NUCLEOTIDE SEQUENCE [LARGE SCALE GENOMIC DNA]</scope>
    <source>
        <strain evidence="2">AR-01</strain>
    </source>
</reference>
<sequence length="209" mass="24030">MVAIHIGSLHTTADDQHAIDEEFNLRGVGTLYPFVRDHGQMNSCYTYSSTEAMSALYAAENEEPHVELSTQQLVDHFPIVFDYANRRNKRDRRGCYFGSHIDVFRYAMNVVVCSEGDYPKRGTRWDEDVIYPIPNENVKYLVGSFSRVHTGDHIDHPDFLSREDTLVGEDYVNAILMRQSMVGAIRIIKSFQNFRGQLVKIEEMKVMGK</sequence>
<keyword evidence="3" id="KW-1185">Reference proteome</keyword>
<evidence type="ECO:0000259" key="1">
    <source>
        <dbReference type="Pfam" id="PF00112"/>
    </source>
</evidence>
<gene>
    <name evidence="2" type="ORF">HAX54_042124</name>
</gene>
<dbReference type="Gene3D" id="3.90.70.10">
    <property type="entry name" value="Cysteine proteinases"/>
    <property type="match status" value="1"/>
</dbReference>
<protein>
    <recommendedName>
        <fullName evidence="1">Peptidase C1A papain C-terminal domain-containing protein</fullName>
    </recommendedName>
</protein>
<dbReference type="Proteomes" id="UP000823775">
    <property type="component" value="Unassembled WGS sequence"/>
</dbReference>
<dbReference type="InterPro" id="IPR000668">
    <property type="entry name" value="Peptidase_C1A_C"/>
</dbReference>
<dbReference type="SUPFAM" id="SSF54001">
    <property type="entry name" value="Cysteine proteinases"/>
    <property type="match status" value="1"/>
</dbReference>
<evidence type="ECO:0000313" key="3">
    <source>
        <dbReference type="Proteomes" id="UP000823775"/>
    </source>
</evidence>
<name>A0ABS8SM08_DATST</name>
<feature type="domain" description="Peptidase C1A papain C-terminal" evidence="1">
    <location>
        <begin position="22"/>
        <end position="124"/>
    </location>
</feature>
<dbReference type="EMBL" id="JACEIK010000616">
    <property type="protein sequence ID" value="MCD7459853.1"/>
    <property type="molecule type" value="Genomic_DNA"/>
</dbReference>
<comment type="caution">
    <text evidence="2">The sequence shown here is derived from an EMBL/GenBank/DDBJ whole genome shotgun (WGS) entry which is preliminary data.</text>
</comment>